<organism evidence="1 2">
    <name type="scientific">Bonamia ostreae</name>
    <dbReference type="NCBI Taxonomy" id="126728"/>
    <lineage>
        <taxon>Eukaryota</taxon>
        <taxon>Sar</taxon>
        <taxon>Rhizaria</taxon>
        <taxon>Endomyxa</taxon>
        <taxon>Ascetosporea</taxon>
        <taxon>Haplosporida</taxon>
        <taxon>Bonamia</taxon>
    </lineage>
</organism>
<feature type="non-terminal residue" evidence="1">
    <location>
        <position position="351"/>
    </location>
</feature>
<keyword evidence="2" id="KW-1185">Reference proteome</keyword>
<reference evidence="1 2" key="1">
    <citation type="journal article" date="2024" name="BMC Biol.">
        <title>Comparative genomics of Ascetosporea gives new insight into the evolutionary basis for animal parasitism in Rhizaria.</title>
        <authorList>
            <person name="Hiltunen Thoren M."/>
            <person name="Onut-Brannstrom I."/>
            <person name="Alfjorden A."/>
            <person name="Peckova H."/>
            <person name="Swords F."/>
            <person name="Hooper C."/>
            <person name="Holzer A.S."/>
            <person name="Bass D."/>
            <person name="Burki F."/>
        </authorList>
    </citation>
    <scope>NUCLEOTIDE SEQUENCE [LARGE SCALE GENOMIC DNA]</scope>
    <source>
        <strain evidence="1">20-A016</strain>
    </source>
</reference>
<protein>
    <submittedName>
        <fullName evidence="1">Uncharacterized protein</fullName>
    </submittedName>
</protein>
<dbReference type="SUPFAM" id="SSF50978">
    <property type="entry name" value="WD40 repeat-like"/>
    <property type="match status" value="1"/>
</dbReference>
<evidence type="ECO:0000313" key="2">
    <source>
        <dbReference type="Proteomes" id="UP001439008"/>
    </source>
</evidence>
<gene>
    <name evidence="1" type="ORF">MHBO_001926</name>
</gene>
<accession>A0ABV2AL98</accession>
<proteinExistence type="predicted"/>
<name>A0ABV2AL98_9EUKA</name>
<dbReference type="Proteomes" id="UP001439008">
    <property type="component" value="Unassembled WGS sequence"/>
</dbReference>
<dbReference type="EMBL" id="JBDODL010000564">
    <property type="protein sequence ID" value="MES1920234.1"/>
    <property type="molecule type" value="Genomic_DNA"/>
</dbReference>
<sequence length="351" mass="40279">MRRFHKFDDTKLRLETNVLSLGDLSGKQLSQKFKNRLANNSVKLAKFCNCLSSVLIKNVYIFVTVYKMGGSTTKLNYKLAKIKNGEFTVRNLTEVKISNLEDDLISIEISKNQSGEYLHCYVQFDKTLFYNKLKVGINEKKLLLTSKSTKKLNVKTGSRAITNFVNDTNTHSIAILTKDYNIIIWGAEKDIFVLHQCQLNIPNLNKISQKSAKIIKIGKSGKFLISALKNNLFVVDTKQKEKTLTATKLNLENKNDLFCIKTDDKNSDRFFTACSDYIKIFDVNNMSSSLMELKHYLKSPIIKLKQFWLKSSKSKLDNFYLFCANSLGDYIIVRIESDSNKNSFTHFFIPL</sequence>
<evidence type="ECO:0000313" key="1">
    <source>
        <dbReference type="EMBL" id="MES1920234.1"/>
    </source>
</evidence>
<dbReference type="InterPro" id="IPR036322">
    <property type="entry name" value="WD40_repeat_dom_sf"/>
</dbReference>
<comment type="caution">
    <text evidence="1">The sequence shown here is derived from an EMBL/GenBank/DDBJ whole genome shotgun (WGS) entry which is preliminary data.</text>
</comment>